<dbReference type="OrthoDB" id="9811033at2"/>
<dbReference type="EMBL" id="FNYE01000030">
    <property type="protein sequence ID" value="SEK00930.1"/>
    <property type="molecule type" value="Genomic_DNA"/>
</dbReference>
<name>A0A1H7DNU4_9BURK</name>
<accession>A0A1H7DNU4</accession>
<protein>
    <submittedName>
        <fullName evidence="2">Acyl carrier protein</fullName>
    </submittedName>
</protein>
<reference evidence="3" key="1">
    <citation type="submission" date="2016-10" db="EMBL/GenBank/DDBJ databases">
        <authorList>
            <person name="Varghese N."/>
            <person name="Submissions S."/>
        </authorList>
    </citation>
    <scope>NUCLEOTIDE SEQUENCE [LARGE SCALE GENOMIC DNA]</scope>
    <source>
        <strain evidence="3">LMG 26031</strain>
    </source>
</reference>
<dbReference type="Gene3D" id="1.10.1200.10">
    <property type="entry name" value="ACP-like"/>
    <property type="match status" value="1"/>
</dbReference>
<dbReference type="SUPFAM" id="SSF47336">
    <property type="entry name" value="ACP-like"/>
    <property type="match status" value="1"/>
</dbReference>
<dbReference type="RefSeq" id="WP_090871421.1">
    <property type="nucleotide sequence ID" value="NZ_FNYE01000030.1"/>
</dbReference>
<feature type="domain" description="Carrier" evidence="1">
    <location>
        <begin position="5"/>
        <end position="70"/>
    </location>
</feature>
<evidence type="ECO:0000313" key="2">
    <source>
        <dbReference type="EMBL" id="SEK00930.1"/>
    </source>
</evidence>
<gene>
    <name evidence="2" type="ORF">SAMN05192539_10306</name>
</gene>
<dbReference type="InterPro" id="IPR036736">
    <property type="entry name" value="ACP-like_sf"/>
</dbReference>
<dbReference type="AlphaFoldDB" id="A0A1H7DNU4"/>
<sequence>MNTDLLLDELASLLEVPRDTLLPDVELDRFETWDSLTKVSLIGVCQDRYDFAADGAMFDHVRTVGELLDVVQGAVGADGPDAP</sequence>
<evidence type="ECO:0000259" key="1">
    <source>
        <dbReference type="Pfam" id="PF00550"/>
    </source>
</evidence>
<dbReference type="Proteomes" id="UP000198866">
    <property type="component" value="Unassembled WGS sequence"/>
</dbReference>
<dbReference type="STRING" id="667676.SAMN05192539_10306"/>
<organism evidence="2 3">
    <name type="scientific">Paraburkholderia diazotrophica</name>
    <dbReference type="NCBI Taxonomy" id="667676"/>
    <lineage>
        <taxon>Bacteria</taxon>
        <taxon>Pseudomonadati</taxon>
        <taxon>Pseudomonadota</taxon>
        <taxon>Betaproteobacteria</taxon>
        <taxon>Burkholderiales</taxon>
        <taxon>Burkholderiaceae</taxon>
        <taxon>Paraburkholderia</taxon>
    </lineage>
</organism>
<dbReference type="InterPro" id="IPR009081">
    <property type="entry name" value="PP-bd_ACP"/>
</dbReference>
<evidence type="ECO:0000313" key="3">
    <source>
        <dbReference type="Proteomes" id="UP000198866"/>
    </source>
</evidence>
<proteinExistence type="predicted"/>
<dbReference type="Pfam" id="PF00550">
    <property type="entry name" value="PP-binding"/>
    <property type="match status" value="1"/>
</dbReference>
<keyword evidence="3" id="KW-1185">Reference proteome</keyword>